<dbReference type="InterPro" id="IPR000182">
    <property type="entry name" value="GNAT_dom"/>
</dbReference>
<dbReference type="InterPro" id="IPR050832">
    <property type="entry name" value="Bact_Acetyltransf"/>
</dbReference>
<dbReference type="PROSITE" id="PS51186">
    <property type="entry name" value="GNAT"/>
    <property type="match status" value="1"/>
</dbReference>
<dbReference type="SUPFAM" id="SSF55729">
    <property type="entry name" value="Acyl-CoA N-acyltransferases (Nat)"/>
    <property type="match status" value="1"/>
</dbReference>
<dbReference type="PANTHER" id="PTHR43877">
    <property type="entry name" value="AMINOALKYLPHOSPHONATE N-ACETYLTRANSFERASE-RELATED-RELATED"/>
    <property type="match status" value="1"/>
</dbReference>
<evidence type="ECO:0000256" key="2">
    <source>
        <dbReference type="ARBA" id="ARBA00023315"/>
    </source>
</evidence>
<comment type="caution">
    <text evidence="4">The sequence shown here is derived from an EMBL/GenBank/DDBJ whole genome shotgun (WGS) entry which is preliminary data.</text>
</comment>
<keyword evidence="1 4" id="KW-0808">Transferase</keyword>
<feature type="domain" description="N-acetyltransferase" evidence="3">
    <location>
        <begin position="5"/>
        <end position="176"/>
    </location>
</feature>
<dbReference type="GO" id="GO:0016747">
    <property type="term" value="F:acyltransferase activity, transferring groups other than amino-acyl groups"/>
    <property type="evidence" value="ECO:0007669"/>
    <property type="project" value="InterPro"/>
</dbReference>
<dbReference type="Pfam" id="PF00583">
    <property type="entry name" value="Acetyltransf_1"/>
    <property type="match status" value="1"/>
</dbReference>
<evidence type="ECO:0000313" key="4">
    <source>
        <dbReference type="EMBL" id="OZI56674.1"/>
    </source>
</evidence>
<name>A0A261U3Z0_9BORD</name>
<sequence>MNSGIKIRRVDGHDAEARIPGLADILIDCVEGGASVSFMLPLSRDKAIRFWQNVTDSVARGERVLLVAEDEQGQAVGTVQLIMDQPENQPHRADIAKMLVHRRARRQGIAALLMAEIEQIARHEGKTVLALDTTTGGDAERVYTRAGWQRVGSVPDYALMPDGTLSGTTYYYKLLETKPRTVGILSH</sequence>
<dbReference type="AlphaFoldDB" id="A0A261U3Z0"/>
<dbReference type="RefSeq" id="WP_094838216.1">
    <property type="nucleotide sequence ID" value="NZ_NEVQ01000013.1"/>
</dbReference>
<evidence type="ECO:0000259" key="3">
    <source>
        <dbReference type="PROSITE" id="PS51186"/>
    </source>
</evidence>
<dbReference type="Proteomes" id="UP000216885">
    <property type="component" value="Unassembled WGS sequence"/>
</dbReference>
<dbReference type="EMBL" id="NEVQ01000013">
    <property type="protein sequence ID" value="OZI56674.1"/>
    <property type="molecule type" value="Genomic_DNA"/>
</dbReference>
<keyword evidence="2" id="KW-0012">Acyltransferase</keyword>
<dbReference type="CDD" id="cd04301">
    <property type="entry name" value="NAT_SF"/>
    <property type="match status" value="1"/>
</dbReference>
<protein>
    <submittedName>
        <fullName evidence="4">GNAT family N-acetyltransferase</fullName>
    </submittedName>
</protein>
<evidence type="ECO:0000256" key="1">
    <source>
        <dbReference type="ARBA" id="ARBA00022679"/>
    </source>
</evidence>
<evidence type="ECO:0000313" key="5">
    <source>
        <dbReference type="Proteomes" id="UP000216885"/>
    </source>
</evidence>
<proteinExistence type="predicted"/>
<organism evidence="4 5">
    <name type="scientific">Bordetella genomosp. 4</name>
    <dbReference type="NCBI Taxonomy" id="463044"/>
    <lineage>
        <taxon>Bacteria</taxon>
        <taxon>Pseudomonadati</taxon>
        <taxon>Pseudomonadota</taxon>
        <taxon>Betaproteobacteria</taxon>
        <taxon>Burkholderiales</taxon>
        <taxon>Alcaligenaceae</taxon>
        <taxon>Bordetella</taxon>
    </lineage>
</organism>
<keyword evidence="5" id="KW-1185">Reference proteome</keyword>
<dbReference type="Gene3D" id="3.40.630.30">
    <property type="match status" value="1"/>
</dbReference>
<reference evidence="4 5" key="1">
    <citation type="submission" date="2017-05" db="EMBL/GenBank/DDBJ databases">
        <title>Complete and WGS of Bordetella genogroups.</title>
        <authorList>
            <person name="Spilker T."/>
            <person name="LiPuma J."/>
        </authorList>
    </citation>
    <scope>NUCLEOTIDE SEQUENCE [LARGE SCALE GENOMIC DNA]</scope>
    <source>
        <strain evidence="4 5">AU9919</strain>
    </source>
</reference>
<dbReference type="InterPro" id="IPR016181">
    <property type="entry name" value="Acyl_CoA_acyltransferase"/>
</dbReference>
<accession>A0A261U3Z0</accession>
<gene>
    <name evidence="4" type="ORF">CAL20_14815</name>
</gene>